<feature type="region of interest" description="Disordered" evidence="2">
    <location>
        <begin position="1"/>
        <end position="29"/>
    </location>
</feature>
<evidence type="ECO:0000259" key="3">
    <source>
        <dbReference type="SMART" id="SM00382"/>
    </source>
</evidence>
<dbReference type="SMART" id="SM00382">
    <property type="entry name" value="AAA"/>
    <property type="match status" value="1"/>
</dbReference>
<evidence type="ECO:0000313" key="4">
    <source>
        <dbReference type="EMBL" id="CAD8054853.1"/>
    </source>
</evidence>
<sequence length="386" mass="45498">MKKKRQSFQHDLQNNKKQPSSYDDQDNTQNNVTQLIKRMKFREIEEYEIQQFISSHNEQKFLMITGQPGCGKTMLLTKCIKQWQNNYITIYINAMQCKNYLEFLNICKKQLNIKNSSGKQQPRQIIMDKLKELNTIIIIDEFDNLFKVSEKEAFDLFSLSKYAIIIGISNDIEFLQTQSVRYKFQLPLYKNLILKPYTIQQLQELVLDILKQMEILKYDENAIKLLTTRAYNDKGGDMRNILDIIKRTLRDNNEITTDAVNKEIGMSVIDNKMKSVVTTLTLHQQIILLGITALLKRDSVQLDIDLQDLIRKVNEIKYKMSLPLSVDFEEDLNLLKDYNLLSIKEIKSQKMGFKYIIKKIQCKYTAEELKYQLSDMDAFKNIIEQF</sequence>
<dbReference type="AlphaFoldDB" id="A0A8S1KKZ8"/>
<evidence type="ECO:0000313" key="5">
    <source>
        <dbReference type="Proteomes" id="UP000688137"/>
    </source>
</evidence>
<organism evidence="4 5">
    <name type="scientific">Paramecium primaurelia</name>
    <dbReference type="NCBI Taxonomy" id="5886"/>
    <lineage>
        <taxon>Eukaryota</taxon>
        <taxon>Sar</taxon>
        <taxon>Alveolata</taxon>
        <taxon>Ciliophora</taxon>
        <taxon>Intramacronucleata</taxon>
        <taxon>Oligohymenophorea</taxon>
        <taxon>Peniculida</taxon>
        <taxon>Parameciidae</taxon>
        <taxon>Paramecium</taxon>
    </lineage>
</organism>
<dbReference type="InterPro" id="IPR050311">
    <property type="entry name" value="ORC1/CDC6"/>
</dbReference>
<proteinExistence type="predicted"/>
<feature type="domain" description="AAA+ ATPase" evidence="3">
    <location>
        <begin position="58"/>
        <end position="194"/>
    </location>
</feature>
<dbReference type="GO" id="GO:0016887">
    <property type="term" value="F:ATP hydrolysis activity"/>
    <property type="evidence" value="ECO:0007669"/>
    <property type="project" value="InterPro"/>
</dbReference>
<dbReference type="Proteomes" id="UP000688137">
    <property type="component" value="Unassembled WGS sequence"/>
</dbReference>
<dbReference type="Pfam" id="PF13401">
    <property type="entry name" value="AAA_22"/>
    <property type="match status" value="1"/>
</dbReference>
<name>A0A8S1KKZ8_PARPR</name>
<evidence type="ECO:0000256" key="1">
    <source>
        <dbReference type="ARBA" id="ARBA00022705"/>
    </source>
</evidence>
<dbReference type="PANTHER" id="PTHR10763">
    <property type="entry name" value="CELL DIVISION CONTROL PROTEIN 6-RELATED"/>
    <property type="match status" value="1"/>
</dbReference>
<protein>
    <recommendedName>
        <fullName evidence="3">AAA+ ATPase domain-containing protein</fullName>
    </recommendedName>
</protein>
<gene>
    <name evidence="4" type="ORF">PPRIM_AZ9-3.1.T0220240</name>
</gene>
<keyword evidence="5" id="KW-1185">Reference proteome</keyword>
<keyword evidence="1" id="KW-0235">DNA replication</keyword>
<accession>A0A8S1KKZ8</accession>
<comment type="caution">
    <text evidence="4">The sequence shown here is derived from an EMBL/GenBank/DDBJ whole genome shotgun (WGS) entry which is preliminary data.</text>
</comment>
<reference evidence="4" key="1">
    <citation type="submission" date="2021-01" db="EMBL/GenBank/DDBJ databases">
        <authorList>
            <consortium name="Genoscope - CEA"/>
            <person name="William W."/>
        </authorList>
    </citation>
    <scope>NUCLEOTIDE SEQUENCE</scope>
</reference>
<dbReference type="PANTHER" id="PTHR10763:SF26">
    <property type="entry name" value="CELL DIVISION CONTROL PROTEIN 6 HOMOLOG"/>
    <property type="match status" value="1"/>
</dbReference>
<dbReference type="EMBL" id="CAJJDM010000020">
    <property type="protein sequence ID" value="CAD8054853.1"/>
    <property type="molecule type" value="Genomic_DNA"/>
</dbReference>
<dbReference type="InterPro" id="IPR003593">
    <property type="entry name" value="AAA+_ATPase"/>
</dbReference>
<evidence type="ECO:0000256" key="2">
    <source>
        <dbReference type="SAM" id="MobiDB-lite"/>
    </source>
</evidence>
<dbReference type="GO" id="GO:0033314">
    <property type="term" value="P:mitotic DNA replication checkpoint signaling"/>
    <property type="evidence" value="ECO:0007669"/>
    <property type="project" value="TreeGrafter"/>
</dbReference>
<dbReference type="InterPro" id="IPR049945">
    <property type="entry name" value="AAA_22"/>
</dbReference>
<feature type="compositionally biased region" description="Polar residues" evidence="2">
    <location>
        <begin position="9"/>
        <end position="29"/>
    </location>
</feature>
<dbReference type="GO" id="GO:0003688">
    <property type="term" value="F:DNA replication origin binding"/>
    <property type="evidence" value="ECO:0007669"/>
    <property type="project" value="TreeGrafter"/>
</dbReference>
<dbReference type="GO" id="GO:0005634">
    <property type="term" value="C:nucleus"/>
    <property type="evidence" value="ECO:0007669"/>
    <property type="project" value="TreeGrafter"/>
</dbReference>
<dbReference type="GO" id="GO:0006270">
    <property type="term" value="P:DNA replication initiation"/>
    <property type="evidence" value="ECO:0007669"/>
    <property type="project" value="TreeGrafter"/>
</dbReference>